<keyword evidence="6" id="KW-0597">Phosphoprotein</keyword>
<dbReference type="Gene3D" id="3.40.50.2300">
    <property type="match status" value="1"/>
</dbReference>
<dbReference type="GO" id="GO:0003700">
    <property type="term" value="F:DNA-binding transcription factor activity"/>
    <property type="evidence" value="ECO:0007669"/>
    <property type="project" value="InterPro"/>
</dbReference>
<comment type="function">
    <text evidence="5">May play the central regulatory role in sporulation. It may be an element of the effector pathway responsible for the activation of sporulation genes in response to nutritional stress. Spo0A may act in concert with spo0H (a sigma factor) to control the expression of some genes that are critical to the sporulation process.</text>
</comment>
<dbReference type="SUPFAM" id="SSF52172">
    <property type="entry name" value="CheY-like"/>
    <property type="match status" value="1"/>
</dbReference>
<accession>A0A7C8HDF2</accession>
<dbReference type="InterPro" id="IPR020449">
    <property type="entry name" value="Tscrpt_reg_AraC-type_HTH"/>
</dbReference>
<keyword evidence="2" id="KW-0805">Transcription regulation</keyword>
<dbReference type="GO" id="GO:0043565">
    <property type="term" value="F:sequence-specific DNA binding"/>
    <property type="evidence" value="ECO:0007669"/>
    <property type="project" value="InterPro"/>
</dbReference>
<name>A0A7C8HDF2_9FIRM</name>
<dbReference type="CDD" id="cd17536">
    <property type="entry name" value="REC_YesN-like"/>
    <property type="match status" value="1"/>
</dbReference>
<keyword evidence="3" id="KW-0238">DNA-binding</keyword>
<organism evidence="9 10">
    <name type="scientific">Defluviitalea raffinosedens</name>
    <dbReference type="NCBI Taxonomy" id="1450156"/>
    <lineage>
        <taxon>Bacteria</taxon>
        <taxon>Bacillati</taxon>
        <taxon>Bacillota</taxon>
        <taxon>Clostridia</taxon>
        <taxon>Lachnospirales</taxon>
        <taxon>Defluviitaleaceae</taxon>
        <taxon>Defluviitalea</taxon>
    </lineage>
</organism>
<feature type="modified residue" description="4-aspartylphosphate" evidence="6">
    <location>
        <position position="61"/>
    </location>
</feature>
<dbReference type="PRINTS" id="PR00032">
    <property type="entry name" value="HTHARAC"/>
</dbReference>
<dbReference type="SUPFAM" id="SSF46689">
    <property type="entry name" value="Homeodomain-like"/>
    <property type="match status" value="2"/>
</dbReference>
<evidence type="ECO:0000256" key="3">
    <source>
        <dbReference type="ARBA" id="ARBA00023125"/>
    </source>
</evidence>
<evidence type="ECO:0000256" key="5">
    <source>
        <dbReference type="ARBA" id="ARBA00024867"/>
    </source>
</evidence>
<proteinExistence type="predicted"/>
<dbReference type="SMART" id="SM00448">
    <property type="entry name" value="REC"/>
    <property type="match status" value="1"/>
</dbReference>
<evidence type="ECO:0000256" key="2">
    <source>
        <dbReference type="ARBA" id="ARBA00023015"/>
    </source>
</evidence>
<dbReference type="AlphaFoldDB" id="A0A7C8HDF2"/>
<dbReference type="InterPro" id="IPR018060">
    <property type="entry name" value="HTH_AraC"/>
</dbReference>
<evidence type="ECO:0000256" key="6">
    <source>
        <dbReference type="PROSITE-ProRule" id="PRU00169"/>
    </source>
</evidence>
<evidence type="ECO:0000259" key="8">
    <source>
        <dbReference type="PROSITE" id="PS50110"/>
    </source>
</evidence>
<dbReference type="PANTHER" id="PTHR43280:SF10">
    <property type="entry name" value="REGULATORY PROTEIN POCR"/>
    <property type="match status" value="1"/>
</dbReference>
<dbReference type="Proteomes" id="UP000483018">
    <property type="component" value="Unassembled WGS sequence"/>
</dbReference>
<dbReference type="PROSITE" id="PS01124">
    <property type="entry name" value="HTH_ARAC_FAMILY_2"/>
    <property type="match status" value="1"/>
</dbReference>
<dbReference type="InterPro" id="IPR041522">
    <property type="entry name" value="CdaR_GGDEF"/>
</dbReference>
<protein>
    <recommendedName>
        <fullName evidence="1">Stage 0 sporulation protein A homolog</fullName>
    </recommendedName>
</protein>
<dbReference type="Pfam" id="PF17853">
    <property type="entry name" value="GGDEF_2"/>
    <property type="match status" value="1"/>
</dbReference>
<dbReference type="Pfam" id="PF12833">
    <property type="entry name" value="HTH_18"/>
    <property type="match status" value="1"/>
</dbReference>
<dbReference type="Pfam" id="PF00072">
    <property type="entry name" value="Response_reg"/>
    <property type="match status" value="1"/>
</dbReference>
<evidence type="ECO:0000313" key="10">
    <source>
        <dbReference type="Proteomes" id="UP000483018"/>
    </source>
</evidence>
<sequence length="543" mass="62988">MGRGKNLHKILIADDEQIVLDSLQFVIGKNFKDAEIVSSVYSGKEAIEDADKYRPDIVIMDIKMPGINGIEAIEEIKKSNPDTKFILLTAFDKFDYAKQAINLGVSEYLLKPVNKTKIVQTLKKVMDEIDLEREKKNKELEIREKMEIILPMLENGFIYSVIFPDDHSTEIMNYKTLMGIHSGGYIMTIELGEASGDRMNNKIGVSVKAHQFYSFIRDTLKSITDCIVGAMMLNRIVVFIPYDEKENEYSERLYSLELGELIYKKLNEKIKDIDFKIGIGSNYKDLTMLSNSYNESLQAIKSMNDVGIMHFKDIPEIHELIDHNLLLLEKQLGEKIIQGDIPGGIKIFNDFFNRLTILYGNSPLTIKNKVLEQIFKVSHYIQNNNQENMIQNNRNYFEEILSIEDYEEIRQWSIGQITFISEEIKRMKENKISDVTRKAKAFINENFAKDIKLEDVSKAVNISPYYFSKLFKEETGENFIDYLTSVRIRHACNQFKNKEISIKEVSYDCGYSDPNYFCRIFKKVTGLTPTEYKERNGSWLYED</sequence>
<dbReference type="GO" id="GO:0000160">
    <property type="term" value="P:phosphorelay signal transduction system"/>
    <property type="evidence" value="ECO:0007669"/>
    <property type="project" value="InterPro"/>
</dbReference>
<keyword evidence="10" id="KW-1185">Reference proteome</keyword>
<reference evidence="9 10" key="1">
    <citation type="submission" date="2019-12" db="EMBL/GenBank/DDBJ databases">
        <title>Defluviitalea raffinosedens, isolated from a biogas fermenter, genome sequencing and characterization.</title>
        <authorList>
            <person name="Rettenmaier R."/>
            <person name="Schneider M."/>
            <person name="Neuhaus K."/>
            <person name="Liebl W."/>
            <person name="Zverlov V."/>
        </authorList>
    </citation>
    <scope>NUCLEOTIDE SEQUENCE [LARGE SCALE GENOMIC DNA]</scope>
    <source>
        <strain evidence="9 10">249c-K6</strain>
    </source>
</reference>
<gene>
    <name evidence="9" type="ORF">GND95_12260</name>
</gene>
<dbReference type="InterPro" id="IPR011006">
    <property type="entry name" value="CheY-like_superfamily"/>
</dbReference>
<dbReference type="PROSITE" id="PS50110">
    <property type="entry name" value="RESPONSE_REGULATORY"/>
    <property type="match status" value="1"/>
</dbReference>
<dbReference type="EMBL" id="WSLF01000014">
    <property type="protein sequence ID" value="KAE9630684.1"/>
    <property type="molecule type" value="Genomic_DNA"/>
</dbReference>
<dbReference type="InterPro" id="IPR001789">
    <property type="entry name" value="Sig_transdc_resp-reg_receiver"/>
</dbReference>
<comment type="caution">
    <text evidence="9">The sequence shown here is derived from an EMBL/GenBank/DDBJ whole genome shotgun (WGS) entry which is preliminary data.</text>
</comment>
<keyword evidence="4" id="KW-0804">Transcription</keyword>
<evidence type="ECO:0000256" key="1">
    <source>
        <dbReference type="ARBA" id="ARBA00018672"/>
    </source>
</evidence>
<feature type="domain" description="Response regulatory" evidence="8">
    <location>
        <begin position="9"/>
        <end position="126"/>
    </location>
</feature>
<dbReference type="PANTHER" id="PTHR43280">
    <property type="entry name" value="ARAC-FAMILY TRANSCRIPTIONAL REGULATOR"/>
    <property type="match status" value="1"/>
</dbReference>
<dbReference type="SMART" id="SM00342">
    <property type="entry name" value="HTH_ARAC"/>
    <property type="match status" value="1"/>
</dbReference>
<evidence type="ECO:0000259" key="7">
    <source>
        <dbReference type="PROSITE" id="PS01124"/>
    </source>
</evidence>
<feature type="domain" description="HTH araC/xylS-type" evidence="7">
    <location>
        <begin position="437"/>
        <end position="535"/>
    </location>
</feature>
<dbReference type="InterPro" id="IPR009057">
    <property type="entry name" value="Homeodomain-like_sf"/>
</dbReference>
<dbReference type="Gene3D" id="1.10.10.60">
    <property type="entry name" value="Homeodomain-like"/>
    <property type="match status" value="2"/>
</dbReference>
<evidence type="ECO:0000313" key="9">
    <source>
        <dbReference type="EMBL" id="KAE9630684.1"/>
    </source>
</evidence>
<evidence type="ECO:0000256" key="4">
    <source>
        <dbReference type="ARBA" id="ARBA00023163"/>
    </source>
</evidence>